<name>A0ABD1YML7_9MARC</name>
<comment type="caution">
    <text evidence="1">The sequence shown here is derived from an EMBL/GenBank/DDBJ whole genome shotgun (WGS) entry which is preliminary data.</text>
</comment>
<gene>
    <name evidence="1" type="ORF">R1flu_016634</name>
</gene>
<keyword evidence="2" id="KW-1185">Reference proteome</keyword>
<protein>
    <submittedName>
        <fullName evidence="1">Uncharacterized protein</fullName>
    </submittedName>
</protein>
<proteinExistence type="predicted"/>
<organism evidence="1 2">
    <name type="scientific">Riccia fluitans</name>
    <dbReference type="NCBI Taxonomy" id="41844"/>
    <lineage>
        <taxon>Eukaryota</taxon>
        <taxon>Viridiplantae</taxon>
        <taxon>Streptophyta</taxon>
        <taxon>Embryophyta</taxon>
        <taxon>Marchantiophyta</taxon>
        <taxon>Marchantiopsida</taxon>
        <taxon>Marchantiidae</taxon>
        <taxon>Marchantiales</taxon>
        <taxon>Ricciaceae</taxon>
        <taxon>Riccia</taxon>
    </lineage>
</organism>
<dbReference type="Proteomes" id="UP001605036">
    <property type="component" value="Unassembled WGS sequence"/>
</dbReference>
<reference evidence="1 2" key="1">
    <citation type="submission" date="2024-09" db="EMBL/GenBank/DDBJ databases">
        <title>Chromosome-scale assembly of Riccia fluitans.</title>
        <authorList>
            <person name="Paukszto L."/>
            <person name="Sawicki J."/>
            <person name="Karawczyk K."/>
            <person name="Piernik-Szablinska J."/>
            <person name="Szczecinska M."/>
            <person name="Mazdziarz M."/>
        </authorList>
    </citation>
    <scope>NUCLEOTIDE SEQUENCE [LARGE SCALE GENOMIC DNA]</scope>
    <source>
        <strain evidence="1">Rf_01</strain>
        <tissue evidence="1">Aerial parts of the thallus</tissue>
    </source>
</reference>
<dbReference type="EMBL" id="JBHFFA010000004">
    <property type="protein sequence ID" value="KAL2631948.1"/>
    <property type="molecule type" value="Genomic_DNA"/>
</dbReference>
<sequence length="234" mass="25165">MDIRQVALGAAMGAAVAVNAALQSLQDAGSFLIRSPESGSIAVDPRGATVDGQTRAMSFDGSEDDEDFFDFRNVDDEDELAGITLQNCDVGGLPRTSPEPEGADLQQARIAQNSKTETCYPQLERSAELGTSSKRRKIQGPPGLPFLPFLPPAGQTEEAMSLMLQQTTNTVLSTLASAKGRRERMLQEVSRVTSPEKDSSLKLVNSFIDALDNVSDSLEIVQSALFDKRSKEPS</sequence>
<dbReference type="AlphaFoldDB" id="A0ABD1YML7"/>
<evidence type="ECO:0000313" key="1">
    <source>
        <dbReference type="EMBL" id="KAL2631948.1"/>
    </source>
</evidence>
<accession>A0ABD1YML7</accession>
<evidence type="ECO:0000313" key="2">
    <source>
        <dbReference type="Proteomes" id="UP001605036"/>
    </source>
</evidence>